<protein>
    <submittedName>
        <fullName evidence="5">Tetratricopeptide repeat protein</fullName>
    </submittedName>
</protein>
<dbReference type="PANTHER" id="PTHR16056">
    <property type="entry name" value="REGULATOR OF MICROTUBULE DYNAMICS PROTEIN"/>
    <property type="match status" value="1"/>
</dbReference>
<gene>
    <name evidence="5" type="ORF">TELCIR_05259</name>
</gene>
<evidence type="ECO:0000256" key="1">
    <source>
        <dbReference type="ARBA" id="ARBA00004245"/>
    </source>
</evidence>
<organism evidence="5 6">
    <name type="scientific">Teladorsagia circumcincta</name>
    <name type="common">Brown stomach worm</name>
    <name type="synonym">Ostertagia circumcincta</name>
    <dbReference type="NCBI Taxonomy" id="45464"/>
    <lineage>
        <taxon>Eukaryota</taxon>
        <taxon>Metazoa</taxon>
        <taxon>Ecdysozoa</taxon>
        <taxon>Nematoda</taxon>
        <taxon>Chromadorea</taxon>
        <taxon>Rhabditida</taxon>
        <taxon>Rhabditina</taxon>
        <taxon>Rhabditomorpha</taxon>
        <taxon>Strongyloidea</taxon>
        <taxon>Trichostrongylidae</taxon>
        <taxon>Teladorsagia</taxon>
    </lineage>
</organism>
<dbReference type="OrthoDB" id="69711at2759"/>
<dbReference type="SUPFAM" id="SSF48452">
    <property type="entry name" value="TPR-like"/>
    <property type="match status" value="1"/>
</dbReference>
<reference evidence="5 6" key="1">
    <citation type="submission" date="2015-09" db="EMBL/GenBank/DDBJ databases">
        <title>Draft genome of the parasitic nematode Teladorsagia circumcincta isolate WARC Sus (inbred).</title>
        <authorList>
            <person name="Mitreva M."/>
        </authorList>
    </citation>
    <scope>NUCLEOTIDE SEQUENCE [LARGE SCALE GENOMIC DNA]</scope>
    <source>
        <strain evidence="5 6">S</strain>
    </source>
</reference>
<dbReference type="GO" id="GO:0097431">
    <property type="term" value="C:mitotic spindle pole"/>
    <property type="evidence" value="ECO:0007669"/>
    <property type="project" value="TreeGrafter"/>
</dbReference>
<evidence type="ECO:0000256" key="4">
    <source>
        <dbReference type="PROSITE-ProRule" id="PRU00339"/>
    </source>
</evidence>
<dbReference type="Gene3D" id="1.25.40.10">
    <property type="entry name" value="Tetratricopeptide repeat domain"/>
    <property type="match status" value="1"/>
</dbReference>
<dbReference type="PANTHER" id="PTHR16056:SF16">
    <property type="entry name" value="REGULATOR OF MICROTUBULE DYNAMICS PROTEIN 1"/>
    <property type="match status" value="1"/>
</dbReference>
<evidence type="ECO:0000256" key="2">
    <source>
        <dbReference type="ARBA" id="ARBA00022490"/>
    </source>
</evidence>
<evidence type="ECO:0000313" key="6">
    <source>
        <dbReference type="Proteomes" id="UP000230423"/>
    </source>
</evidence>
<name>A0A2G9URK9_TELCI</name>
<keyword evidence="2" id="KW-0963">Cytoplasm</keyword>
<dbReference type="GO" id="GO:0005876">
    <property type="term" value="C:spindle microtubule"/>
    <property type="evidence" value="ECO:0007669"/>
    <property type="project" value="TreeGrafter"/>
</dbReference>
<accession>A0A2G9URK9</accession>
<dbReference type="SMART" id="SM00028">
    <property type="entry name" value="TPR"/>
    <property type="match status" value="2"/>
</dbReference>
<dbReference type="AlphaFoldDB" id="A0A2G9URK9"/>
<evidence type="ECO:0000256" key="3">
    <source>
        <dbReference type="ARBA" id="ARBA00023212"/>
    </source>
</evidence>
<dbReference type="EMBL" id="KZ345594">
    <property type="protein sequence ID" value="PIO72793.1"/>
    <property type="molecule type" value="Genomic_DNA"/>
</dbReference>
<dbReference type="InterPro" id="IPR011990">
    <property type="entry name" value="TPR-like_helical_dom_sf"/>
</dbReference>
<dbReference type="Pfam" id="PF13174">
    <property type="entry name" value="TPR_6"/>
    <property type="match status" value="1"/>
</dbReference>
<dbReference type="GO" id="GO:0005739">
    <property type="term" value="C:mitochondrion"/>
    <property type="evidence" value="ECO:0007669"/>
    <property type="project" value="TreeGrafter"/>
</dbReference>
<sequence length="264" mass="30126">MFRTVICRIAASAAGVQICAAGVALTDKELAKKPEWYRKDVLALEDSLKKLGRHGFNTSPSAVNNAYETLKKYAHISNVEVHWRMARALLEKSYFTKCPTERAHLVHEAKDCAKKALSFETDKPSAGAHKWYAIALSNLEEIDSKADHSAEILKHLEHAANIDKEDAYTVFLLGVAHYKKKNYSEALTHFQKAETMRKHFSSSNLYYMGMAYHASGNKEEAIKHFIDSYKVRPKNEHELKSRALAKTMLMKLKVNREDYEVEEY</sequence>
<comment type="subcellular location">
    <subcellularLocation>
        <location evidence="1">Cytoplasm</location>
        <location evidence="1">Cytoskeleton</location>
    </subcellularLocation>
</comment>
<keyword evidence="3" id="KW-0206">Cytoskeleton</keyword>
<dbReference type="Proteomes" id="UP000230423">
    <property type="component" value="Unassembled WGS sequence"/>
</dbReference>
<keyword evidence="6" id="KW-1185">Reference proteome</keyword>
<evidence type="ECO:0000313" key="5">
    <source>
        <dbReference type="EMBL" id="PIO72793.1"/>
    </source>
</evidence>
<dbReference type="GO" id="GO:0008017">
    <property type="term" value="F:microtubule binding"/>
    <property type="evidence" value="ECO:0007669"/>
    <property type="project" value="TreeGrafter"/>
</dbReference>
<dbReference type="PROSITE" id="PS50005">
    <property type="entry name" value="TPR"/>
    <property type="match status" value="2"/>
</dbReference>
<proteinExistence type="predicted"/>
<feature type="repeat" description="TPR" evidence="4">
    <location>
        <begin position="202"/>
        <end position="235"/>
    </location>
</feature>
<feature type="repeat" description="TPR" evidence="4">
    <location>
        <begin position="167"/>
        <end position="200"/>
    </location>
</feature>
<dbReference type="InterPro" id="IPR019734">
    <property type="entry name" value="TPR_rpt"/>
</dbReference>
<keyword evidence="4" id="KW-0802">TPR repeat</keyword>